<feature type="region of interest" description="Disordered" evidence="1">
    <location>
        <begin position="554"/>
        <end position="613"/>
    </location>
</feature>
<feature type="region of interest" description="Disordered" evidence="1">
    <location>
        <begin position="1"/>
        <end position="37"/>
    </location>
</feature>
<feature type="compositionally biased region" description="Pro residues" evidence="1">
    <location>
        <begin position="560"/>
        <end position="574"/>
    </location>
</feature>
<dbReference type="AlphaFoldDB" id="G2Q6Z7"/>
<feature type="region of interest" description="Disordered" evidence="1">
    <location>
        <begin position="328"/>
        <end position="347"/>
    </location>
</feature>
<evidence type="ECO:0000256" key="1">
    <source>
        <dbReference type="SAM" id="MobiDB-lite"/>
    </source>
</evidence>
<feature type="compositionally biased region" description="Low complexity" evidence="1">
    <location>
        <begin position="599"/>
        <end position="613"/>
    </location>
</feature>
<protein>
    <submittedName>
        <fullName evidence="2">Uncharacterized protein</fullName>
    </submittedName>
</protein>
<accession>G2Q6Z7</accession>
<evidence type="ECO:0000313" key="3">
    <source>
        <dbReference type="Proteomes" id="UP000007322"/>
    </source>
</evidence>
<feature type="region of interest" description="Disordered" evidence="1">
    <location>
        <begin position="630"/>
        <end position="660"/>
    </location>
</feature>
<dbReference type="eggNOG" id="ENOG502SE9M">
    <property type="taxonomic scope" value="Eukaryota"/>
</dbReference>
<dbReference type="KEGG" id="mtm:MYCTH_2297781"/>
<dbReference type="HOGENOM" id="CLU_401799_0_0_1"/>
<keyword evidence="3" id="KW-1185">Reference proteome</keyword>
<feature type="region of interest" description="Disordered" evidence="1">
    <location>
        <begin position="116"/>
        <end position="158"/>
    </location>
</feature>
<dbReference type="OMA" id="RMLTHDE"/>
<sequence length="685" mass="73985">MPKSLRGSSSTEDFGAATLESQQCPQQSITLKSRARHVSRSLRVKLKSLFLTSKPEGETPSIPCQHIEARRTHVVTHSQTPCTSVEGSAEGSREHIRSPPAKAPFLHVPAELVHSRKASVDSLKSGRDDRKVSGSSSSLTSWAHSGPSTLTSQEQQQWREWEKQRLSVIGENDAHVPSPSLRRRVLGSETFRPPDGTAEGHAPPQQKVDSQRIYSALVKRMQATNDTREGLEEQPASGILENPTLVTDKKAERHSTGTPATVKRVFQEHEYTAVSHDEDLLIAGNSATLGRGEACSGWRTSNVGSPGSHLFRTGSPYRRALRKSIQEEQDAWAQQRAAADQESEKGTEIRYASDVHHLPETDSDSAKDLVYSESAYSSDEGESGPAKEVDAGRRKSSLGAPPMSRLGGRREASTASSVGWKTLLSANFDRFDPAVSPLRPSKTRLIQPREVSRTATKQFASVSGHVRELAQINDDNDCDHKSSETYNGEDDVFYQSATERQTAWTNTAPLSQVQPNIITNPFPSPLRHTGSIKRRFTSHSLGGTNIASSNLLVENESPTRLPPPSPPSPPPIPPRSKLRPEPLRIWRPNAGDADVATNPVASGSGSASVLSSPGLTEAVRRQFGGNLVGLGSGSGSRVGFGSGLNGDGPKGERWGYSGPPGIAQVLEEGAECEKRGWGDEGSAFV</sequence>
<feature type="compositionally biased region" description="Polar residues" evidence="1">
    <location>
        <begin position="1"/>
        <end position="12"/>
    </location>
</feature>
<dbReference type="InParanoid" id="G2Q6Z7"/>
<feature type="compositionally biased region" description="Polar residues" evidence="1">
    <location>
        <begin position="133"/>
        <end position="152"/>
    </location>
</feature>
<feature type="compositionally biased region" description="Low complexity" evidence="1">
    <location>
        <begin position="331"/>
        <end position="340"/>
    </location>
</feature>
<organism evidence="2 3">
    <name type="scientific">Thermothelomyces thermophilus (strain ATCC 42464 / BCRC 31852 / DSM 1799)</name>
    <name type="common">Sporotrichum thermophile</name>
    <dbReference type="NCBI Taxonomy" id="573729"/>
    <lineage>
        <taxon>Eukaryota</taxon>
        <taxon>Fungi</taxon>
        <taxon>Dikarya</taxon>
        <taxon>Ascomycota</taxon>
        <taxon>Pezizomycotina</taxon>
        <taxon>Sordariomycetes</taxon>
        <taxon>Sordariomycetidae</taxon>
        <taxon>Sordariales</taxon>
        <taxon>Chaetomiaceae</taxon>
        <taxon>Thermothelomyces</taxon>
    </lineage>
</organism>
<dbReference type="OrthoDB" id="206201at2759"/>
<feature type="compositionally biased region" description="Gly residues" evidence="1">
    <location>
        <begin position="630"/>
        <end position="648"/>
    </location>
</feature>
<dbReference type="EMBL" id="CP003002">
    <property type="protein sequence ID" value="AEO54777.1"/>
    <property type="molecule type" value="Genomic_DNA"/>
</dbReference>
<feature type="region of interest" description="Disordered" evidence="1">
    <location>
        <begin position="373"/>
        <end position="416"/>
    </location>
</feature>
<feature type="region of interest" description="Disordered" evidence="1">
    <location>
        <begin position="188"/>
        <end position="208"/>
    </location>
</feature>
<proteinExistence type="predicted"/>
<evidence type="ECO:0000313" key="2">
    <source>
        <dbReference type="EMBL" id="AEO54777.1"/>
    </source>
</evidence>
<dbReference type="Proteomes" id="UP000007322">
    <property type="component" value="Chromosome 1"/>
</dbReference>
<dbReference type="RefSeq" id="XP_003660022.1">
    <property type="nucleotide sequence ID" value="XM_003659974.1"/>
</dbReference>
<feature type="region of interest" description="Disordered" evidence="1">
    <location>
        <begin position="75"/>
        <end position="100"/>
    </location>
</feature>
<name>G2Q6Z7_THET4</name>
<dbReference type="VEuPathDB" id="FungiDB:MYCTH_2297781"/>
<gene>
    <name evidence="2" type="ORF">MYCTH_2297781</name>
</gene>
<feature type="compositionally biased region" description="Polar residues" evidence="1">
    <location>
        <begin position="75"/>
        <end position="86"/>
    </location>
</feature>
<reference evidence="2 3" key="1">
    <citation type="journal article" date="2011" name="Nat. Biotechnol.">
        <title>Comparative genomic analysis of the thermophilic biomass-degrading fungi Myceliophthora thermophila and Thielavia terrestris.</title>
        <authorList>
            <person name="Berka R.M."/>
            <person name="Grigoriev I.V."/>
            <person name="Otillar R."/>
            <person name="Salamov A."/>
            <person name="Grimwood J."/>
            <person name="Reid I."/>
            <person name="Ishmael N."/>
            <person name="John T."/>
            <person name="Darmond C."/>
            <person name="Moisan M.-C."/>
            <person name="Henrissat B."/>
            <person name="Coutinho P.M."/>
            <person name="Lombard V."/>
            <person name="Natvig D.O."/>
            <person name="Lindquist E."/>
            <person name="Schmutz J."/>
            <person name="Lucas S."/>
            <person name="Harris P."/>
            <person name="Powlowski J."/>
            <person name="Bellemare A."/>
            <person name="Taylor D."/>
            <person name="Butler G."/>
            <person name="de Vries R.P."/>
            <person name="Allijn I.E."/>
            <person name="van den Brink J."/>
            <person name="Ushinsky S."/>
            <person name="Storms R."/>
            <person name="Powell A.J."/>
            <person name="Paulsen I.T."/>
            <person name="Elbourne L.D.H."/>
            <person name="Baker S.E."/>
            <person name="Magnuson J."/>
            <person name="LaBoissiere S."/>
            <person name="Clutterbuck A.J."/>
            <person name="Martinez D."/>
            <person name="Wogulis M."/>
            <person name="de Leon A.L."/>
            <person name="Rey M.W."/>
            <person name="Tsang A."/>
        </authorList>
    </citation>
    <scope>NUCLEOTIDE SEQUENCE [LARGE SCALE GENOMIC DNA]</scope>
    <source>
        <strain evidence="3">ATCC 42464 / BCRC 31852 / DSM 1799</strain>
    </source>
</reference>
<dbReference type="GeneID" id="11513398"/>
<feature type="compositionally biased region" description="Polar residues" evidence="1">
    <location>
        <begin position="19"/>
        <end position="31"/>
    </location>
</feature>